<proteinExistence type="predicted"/>
<accession>A0AAW0EA41</accession>
<name>A0AAW0EA41_9AGAR</name>
<keyword evidence="3" id="KW-1185">Reference proteome</keyword>
<evidence type="ECO:0000313" key="2">
    <source>
        <dbReference type="EMBL" id="KAK7059936.1"/>
    </source>
</evidence>
<sequence length="488" mass="53886">MDAPPASLNLSTRPLAQKLVGELRTIVKAIPLEKNDLVKAIKKALQEDETLSNDPRFTSLYSHRSTPKTRGKTSADKAAEETAESVKPQPAPTGANRTLLAQKIKTDPPGQLKKLESASEKIDVGDVTEDTEDSDDEDQPCAGNVGYVSISHHVPSFTAQIAMIQVNVFNENNYLDAPRPVIVDKFPVAMTVDSQGLREYSTRLSDLIPAAVDNDSPIKARGGRLYRPNFRPDQAGHLQLGTVEAVVNGNSKPLQPLDEYVLHHAHDGFFVCDLFWDNHSPSFTGKPEDIPLAIARDRASNDSMHSTAPSELRELFKQSLHAQLKVAVPGIPNLGAEWVRCKYAGQMRQRNAMQRAVFKHLEPLGGALGAYTMPRSKTVLNIKSSSTTEIDSWFAPKMLEGAPKAREWVESDGQTNNSKFEMMKTSEFKEYLTNHLKGGSSKGGGSNLGEGSKTRTSRSRKHKKSDSDDEEVPRRHRRRITSEELDES</sequence>
<dbReference type="AlphaFoldDB" id="A0AAW0EA41"/>
<feature type="compositionally biased region" description="Polar residues" evidence="1">
    <location>
        <begin position="54"/>
        <end position="64"/>
    </location>
</feature>
<organism evidence="2 3">
    <name type="scientific">Favolaschia claudopus</name>
    <dbReference type="NCBI Taxonomy" id="2862362"/>
    <lineage>
        <taxon>Eukaryota</taxon>
        <taxon>Fungi</taxon>
        <taxon>Dikarya</taxon>
        <taxon>Basidiomycota</taxon>
        <taxon>Agaricomycotina</taxon>
        <taxon>Agaricomycetes</taxon>
        <taxon>Agaricomycetidae</taxon>
        <taxon>Agaricales</taxon>
        <taxon>Marasmiineae</taxon>
        <taxon>Mycenaceae</taxon>
        <taxon>Favolaschia</taxon>
    </lineage>
</organism>
<feature type="compositionally biased region" description="Acidic residues" evidence="1">
    <location>
        <begin position="126"/>
        <end position="139"/>
    </location>
</feature>
<reference evidence="2 3" key="1">
    <citation type="journal article" date="2024" name="J Genomics">
        <title>Draft genome sequencing and assembly of Favolaschia claudopus CIRM-BRFM 2984 isolated from oak limbs.</title>
        <authorList>
            <person name="Navarro D."/>
            <person name="Drula E."/>
            <person name="Chaduli D."/>
            <person name="Cazenave R."/>
            <person name="Ahrendt S."/>
            <person name="Wang J."/>
            <person name="Lipzen A."/>
            <person name="Daum C."/>
            <person name="Barry K."/>
            <person name="Grigoriev I.V."/>
            <person name="Favel A."/>
            <person name="Rosso M.N."/>
            <person name="Martin F."/>
        </authorList>
    </citation>
    <scope>NUCLEOTIDE SEQUENCE [LARGE SCALE GENOMIC DNA]</scope>
    <source>
        <strain evidence="2 3">CIRM-BRFM 2984</strain>
    </source>
</reference>
<feature type="compositionally biased region" description="Basic residues" evidence="1">
    <location>
        <begin position="455"/>
        <end position="464"/>
    </location>
</feature>
<dbReference type="EMBL" id="JAWWNJ010000003">
    <property type="protein sequence ID" value="KAK7059936.1"/>
    <property type="molecule type" value="Genomic_DNA"/>
</dbReference>
<gene>
    <name evidence="2" type="ORF">R3P38DRAFT_3303631</name>
</gene>
<protein>
    <submittedName>
        <fullName evidence="2">Uncharacterized protein</fullName>
    </submittedName>
</protein>
<comment type="caution">
    <text evidence="2">The sequence shown here is derived from an EMBL/GenBank/DDBJ whole genome shotgun (WGS) entry which is preliminary data.</text>
</comment>
<evidence type="ECO:0000256" key="1">
    <source>
        <dbReference type="SAM" id="MobiDB-lite"/>
    </source>
</evidence>
<dbReference type="Proteomes" id="UP001362999">
    <property type="component" value="Unassembled WGS sequence"/>
</dbReference>
<feature type="region of interest" description="Disordered" evidence="1">
    <location>
        <begin position="54"/>
        <end position="140"/>
    </location>
</feature>
<feature type="region of interest" description="Disordered" evidence="1">
    <location>
        <begin position="435"/>
        <end position="488"/>
    </location>
</feature>
<evidence type="ECO:0000313" key="3">
    <source>
        <dbReference type="Proteomes" id="UP001362999"/>
    </source>
</evidence>
<feature type="compositionally biased region" description="Basic and acidic residues" evidence="1">
    <location>
        <begin position="113"/>
        <end position="124"/>
    </location>
</feature>